<sequence>MGVSFLSKTVKNLGHMAIGAVTVLALFGAVSVATSGDPGTSTDPVVTRSYVEERLSEIEDAFVKDLNALSDQIEALESSSGSGTTAPAPGAPPAFVVVELEEGSTVVFGENTQVILRGGSATAIAAENDLPDVTGGAGLGMGQKIPLNHLIIIPKDDGRGMKINARTWLMISGKYSVTGPAQ</sequence>
<proteinExistence type="predicted"/>
<evidence type="ECO:0000313" key="1">
    <source>
        <dbReference type="EMBL" id="SCZ80785.1"/>
    </source>
</evidence>
<reference evidence="1 2" key="1">
    <citation type="submission" date="2016-10" db="EMBL/GenBank/DDBJ databases">
        <authorList>
            <person name="de Groot N.N."/>
        </authorList>
    </citation>
    <scope>NUCLEOTIDE SEQUENCE [LARGE SCALE GENOMIC DNA]</scope>
    <source>
        <strain evidence="1 2">DSM 2784</strain>
    </source>
</reference>
<accession>A0A1G5S329</accession>
<protein>
    <submittedName>
        <fullName evidence="1">Uncharacterized protein</fullName>
    </submittedName>
</protein>
<dbReference type="STRING" id="1120920.SAMN03080599_02447"/>
<evidence type="ECO:0000313" key="2">
    <source>
        <dbReference type="Proteomes" id="UP000199208"/>
    </source>
</evidence>
<name>A0A1G5S329_9FIRM</name>
<dbReference type="AlphaFoldDB" id="A0A1G5S329"/>
<dbReference type="Proteomes" id="UP000199208">
    <property type="component" value="Unassembled WGS sequence"/>
</dbReference>
<keyword evidence="2" id="KW-1185">Reference proteome</keyword>
<organism evidence="1 2">
    <name type="scientific">Acidaminobacter hydrogenoformans DSM 2784</name>
    <dbReference type="NCBI Taxonomy" id="1120920"/>
    <lineage>
        <taxon>Bacteria</taxon>
        <taxon>Bacillati</taxon>
        <taxon>Bacillota</taxon>
        <taxon>Clostridia</taxon>
        <taxon>Peptostreptococcales</taxon>
        <taxon>Acidaminobacteraceae</taxon>
        <taxon>Acidaminobacter</taxon>
    </lineage>
</organism>
<dbReference type="EMBL" id="FMWL01000014">
    <property type="protein sequence ID" value="SCZ80785.1"/>
    <property type="molecule type" value="Genomic_DNA"/>
</dbReference>
<gene>
    <name evidence="1" type="ORF">SAMN03080599_02447</name>
</gene>